<dbReference type="EMBL" id="DYYG01000043">
    <property type="protein sequence ID" value="HJE24905.1"/>
    <property type="molecule type" value="Genomic_DNA"/>
</dbReference>
<dbReference type="Proteomes" id="UP000742631">
    <property type="component" value="Unassembled WGS sequence"/>
</dbReference>
<protein>
    <submittedName>
        <fullName evidence="1">Uncharacterized protein</fullName>
    </submittedName>
</protein>
<reference evidence="1" key="2">
    <citation type="submission" date="2021-09" db="EMBL/GenBank/DDBJ databases">
        <authorList>
            <person name="Gilroy R."/>
        </authorList>
    </citation>
    <scope>NUCLEOTIDE SEQUENCE</scope>
    <source>
        <strain evidence="1">316</strain>
    </source>
</reference>
<organism evidence="1 2">
    <name type="scientific">Methylorubrum populi</name>
    <dbReference type="NCBI Taxonomy" id="223967"/>
    <lineage>
        <taxon>Bacteria</taxon>
        <taxon>Pseudomonadati</taxon>
        <taxon>Pseudomonadota</taxon>
        <taxon>Alphaproteobacteria</taxon>
        <taxon>Hyphomicrobiales</taxon>
        <taxon>Methylobacteriaceae</taxon>
        <taxon>Methylorubrum</taxon>
    </lineage>
</organism>
<evidence type="ECO:0000313" key="1">
    <source>
        <dbReference type="EMBL" id="HJE24905.1"/>
    </source>
</evidence>
<evidence type="ECO:0000313" key="2">
    <source>
        <dbReference type="Proteomes" id="UP000742631"/>
    </source>
</evidence>
<comment type="caution">
    <text evidence="1">The sequence shown here is derived from an EMBL/GenBank/DDBJ whole genome shotgun (WGS) entry which is preliminary data.</text>
</comment>
<sequence length="94" mass="10383">MAVIVKQSTFLQVDNAPDCINYLQSVYNSQWDPFTIHTDVRLTSRLGVPADVAAYEVGLFSFGKINHPIVGLLSLTSDGLFTVMSVPKANIIRR</sequence>
<gene>
    <name evidence="1" type="ORF">K8W01_14715</name>
</gene>
<accession>A0A921JFI0</accession>
<proteinExistence type="predicted"/>
<dbReference type="AlphaFoldDB" id="A0A921JFI0"/>
<reference evidence="1" key="1">
    <citation type="journal article" date="2021" name="PeerJ">
        <title>Extensive microbial diversity within the chicken gut microbiome revealed by metagenomics and culture.</title>
        <authorList>
            <person name="Gilroy R."/>
            <person name="Ravi A."/>
            <person name="Getino M."/>
            <person name="Pursley I."/>
            <person name="Horton D.L."/>
            <person name="Alikhan N.F."/>
            <person name="Baker D."/>
            <person name="Gharbi K."/>
            <person name="Hall N."/>
            <person name="Watson M."/>
            <person name="Adriaenssens E.M."/>
            <person name="Foster-Nyarko E."/>
            <person name="Jarju S."/>
            <person name="Secka A."/>
            <person name="Antonio M."/>
            <person name="Oren A."/>
            <person name="Chaudhuri R.R."/>
            <person name="La Ragione R."/>
            <person name="Hildebrand F."/>
            <person name="Pallen M.J."/>
        </authorList>
    </citation>
    <scope>NUCLEOTIDE SEQUENCE</scope>
    <source>
        <strain evidence="1">316</strain>
    </source>
</reference>
<name>A0A921JFI0_9HYPH</name>